<evidence type="ECO:0000313" key="2">
    <source>
        <dbReference type="EMBL" id="MBL7631835.1"/>
    </source>
</evidence>
<reference evidence="2" key="1">
    <citation type="submission" date="2020-12" db="EMBL/GenBank/DDBJ databases">
        <title>Genomic characterization of non-nitrogen-fixing Frankia strains.</title>
        <authorList>
            <person name="Carlos-Shanley C."/>
            <person name="Guerra T."/>
            <person name="Hahn D."/>
        </authorList>
    </citation>
    <scope>NUCLEOTIDE SEQUENCE</scope>
    <source>
        <strain evidence="2">CN6</strain>
    </source>
</reference>
<dbReference type="InterPro" id="IPR023606">
    <property type="entry name" value="CoA-Trfase_III_dom_1_sf"/>
</dbReference>
<accession>A0A937RK81</accession>
<dbReference type="GO" id="GO:0016740">
    <property type="term" value="F:transferase activity"/>
    <property type="evidence" value="ECO:0007669"/>
    <property type="project" value="UniProtKB-KW"/>
</dbReference>
<dbReference type="PANTHER" id="PTHR48228">
    <property type="entry name" value="SUCCINYL-COA--D-CITRAMALATE COA-TRANSFERASE"/>
    <property type="match status" value="1"/>
</dbReference>
<dbReference type="InterPro" id="IPR050509">
    <property type="entry name" value="CoA-transferase_III"/>
</dbReference>
<sequence length="569" mass="57344">MDGTREAVTMVASGTRAALPAVLTDWAADLRAGRIDAAGWEHGVEPGWAASGAMALTGHPDGPPLGLTVPLVARLDAALAVIRTLAAELGHPLTASDGSDRRPVAGAGRPGAEYPAASSTATPPGAPASAGQLLGERAAALGLTRGGLLSPGRAARLVRASDGWLAVNLARIDDVDLLPAWLERDDLAPADDDHADENRPAEARPVTERSGPGPRAGDPRPAGGPGPAGDGGQPASRAIGTVRPWSAIAAAVADRAAAALVERAELLGLPVALVVDPARAAADEQALARGQRFPFAPFLVDGRPPDAVTGRGEAGAQRGPRDGFTVVDLSSLWAGPLCAHLLGLAGGRVVKVEGAGRLDGARQGPAAFYDLLHAGHASVVVDLRSAGGRAELVRLIQRADVVLEASRPRALDQLGIDPAAMIARNPRLTWVSITGHGRTGPWRQRPAFGDDAAAAAGAVAVDAAGRPVFLADAVADPVTGVLAAAAALASLLAGGGHHVDIALREAVGSLLAGRPALPERDPTARPALRGQPPLAVAAPRMRVPAAQAFPPGHDNARLLAGPAAGGSSC</sequence>
<dbReference type="Gene3D" id="3.40.50.10540">
    <property type="entry name" value="Crotonobetainyl-coa:carnitine coa-transferase, domain 1"/>
    <property type="match status" value="1"/>
</dbReference>
<keyword evidence="3" id="KW-1185">Reference proteome</keyword>
<proteinExistence type="predicted"/>
<evidence type="ECO:0000256" key="1">
    <source>
        <dbReference type="SAM" id="MobiDB-lite"/>
    </source>
</evidence>
<dbReference type="SUPFAM" id="SSF89796">
    <property type="entry name" value="CoA-transferase family III (CaiB/BaiF)"/>
    <property type="match status" value="2"/>
</dbReference>
<feature type="compositionally biased region" description="Low complexity" evidence="1">
    <location>
        <begin position="211"/>
        <end position="221"/>
    </location>
</feature>
<dbReference type="RefSeq" id="WP_203010319.1">
    <property type="nucleotide sequence ID" value="NZ_JADWYU010000159.1"/>
</dbReference>
<dbReference type="Pfam" id="PF02515">
    <property type="entry name" value="CoA_transf_3"/>
    <property type="match status" value="1"/>
</dbReference>
<comment type="caution">
    <text evidence="2">The sequence shown here is derived from an EMBL/GenBank/DDBJ whole genome shotgun (WGS) entry which is preliminary data.</text>
</comment>
<keyword evidence="2" id="KW-0808">Transferase</keyword>
<dbReference type="EMBL" id="JAEACQ010000286">
    <property type="protein sequence ID" value="MBL7631835.1"/>
    <property type="molecule type" value="Genomic_DNA"/>
</dbReference>
<dbReference type="InterPro" id="IPR003673">
    <property type="entry name" value="CoA-Trfase_fam_III"/>
</dbReference>
<feature type="compositionally biased region" description="Basic and acidic residues" evidence="1">
    <location>
        <begin position="196"/>
        <end position="207"/>
    </location>
</feature>
<evidence type="ECO:0000313" key="3">
    <source>
        <dbReference type="Proteomes" id="UP000604475"/>
    </source>
</evidence>
<feature type="region of interest" description="Disordered" evidence="1">
    <location>
        <begin position="188"/>
        <end position="238"/>
    </location>
</feature>
<dbReference type="AlphaFoldDB" id="A0A937RK81"/>
<dbReference type="Proteomes" id="UP000604475">
    <property type="component" value="Unassembled WGS sequence"/>
</dbReference>
<feature type="region of interest" description="Disordered" evidence="1">
    <location>
        <begin position="92"/>
        <end position="130"/>
    </location>
</feature>
<gene>
    <name evidence="2" type="ORF">I7412_32680</name>
</gene>
<feature type="compositionally biased region" description="Gly residues" evidence="1">
    <location>
        <begin position="223"/>
        <end position="232"/>
    </location>
</feature>
<protein>
    <submittedName>
        <fullName evidence="2">CoA transferase</fullName>
    </submittedName>
</protein>
<dbReference type="PANTHER" id="PTHR48228:SF7">
    <property type="entry name" value="FATTY ACYL-COA TRANSFERASE RV3272-RELATED"/>
    <property type="match status" value="1"/>
</dbReference>
<name>A0A937RK81_9ACTN</name>
<feature type="compositionally biased region" description="Low complexity" evidence="1">
    <location>
        <begin position="115"/>
        <end position="130"/>
    </location>
</feature>
<organism evidence="2 3">
    <name type="scientific">Frankia nepalensis</name>
    <dbReference type="NCBI Taxonomy" id="1836974"/>
    <lineage>
        <taxon>Bacteria</taxon>
        <taxon>Bacillati</taxon>
        <taxon>Actinomycetota</taxon>
        <taxon>Actinomycetes</taxon>
        <taxon>Frankiales</taxon>
        <taxon>Frankiaceae</taxon>
        <taxon>Frankia</taxon>
    </lineage>
</organism>